<proteinExistence type="predicted"/>
<evidence type="ECO:0000313" key="1">
    <source>
        <dbReference type="EMBL" id="TFE01522.1"/>
    </source>
</evidence>
<reference evidence="1 2" key="1">
    <citation type="submission" date="2019-03" db="EMBL/GenBank/DDBJ databases">
        <authorList>
            <person name="Yang Y."/>
        </authorList>
    </citation>
    <scope>NUCLEOTIDE SEQUENCE [LARGE SCALE GENOMIC DNA]</scope>
    <source>
        <strain evidence="1 2">ASL-1</strain>
    </source>
</reference>
<accession>A0A4Y8LFG9</accession>
<dbReference type="Proteomes" id="UP000297776">
    <property type="component" value="Unassembled WGS sequence"/>
</dbReference>
<dbReference type="RefSeq" id="WP_134381240.1">
    <property type="nucleotide sequence ID" value="NZ_SORX01000004.1"/>
</dbReference>
<dbReference type="GO" id="GO:0005737">
    <property type="term" value="C:cytoplasm"/>
    <property type="evidence" value="ECO:0007669"/>
    <property type="project" value="TreeGrafter"/>
</dbReference>
<dbReference type="CDD" id="cd07067">
    <property type="entry name" value="HP_PGM_like"/>
    <property type="match status" value="1"/>
</dbReference>
<dbReference type="OrthoDB" id="2185101at2"/>
<sequence length="185" mass="21244">MTNIYLVRHAHSVYTTDEHSRPLSEKGLGDAAEVTKILKSENIHVVISSPYKRAIQTVEGIAAYIEKEVEIVEDFRERALTDEPAEDFTKAITRVWEDFNFSWDGGESNVAAQERGVQALFDVLERFEGQNIVIGAHGNIMVLIMNYFDQVYDFAFWKELAMPDIHKLSFEERALKWVERIGGFE</sequence>
<dbReference type="AlphaFoldDB" id="A0A4Y8LFG9"/>
<dbReference type="SUPFAM" id="SSF53254">
    <property type="entry name" value="Phosphoglycerate mutase-like"/>
    <property type="match status" value="1"/>
</dbReference>
<name>A0A4Y8LFG9_9BACL</name>
<dbReference type="GO" id="GO:0016791">
    <property type="term" value="F:phosphatase activity"/>
    <property type="evidence" value="ECO:0007669"/>
    <property type="project" value="TreeGrafter"/>
</dbReference>
<protein>
    <submittedName>
        <fullName evidence="1">Histidine phosphatase family protein</fullName>
    </submittedName>
</protein>
<dbReference type="InterPro" id="IPR013078">
    <property type="entry name" value="His_Pase_superF_clade-1"/>
</dbReference>
<gene>
    <name evidence="1" type="ORF">E2626_08085</name>
</gene>
<dbReference type="Gene3D" id="3.40.50.1240">
    <property type="entry name" value="Phosphoglycerate mutase-like"/>
    <property type="match status" value="1"/>
</dbReference>
<dbReference type="InterPro" id="IPR050275">
    <property type="entry name" value="PGM_Phosphatase"/>
</dbReference>
<dbReference type="Pfam" id="PF00300">
    <property type="entry name" value="His_Phos_1"/>
    <property type="match status" value="1"/>
</dbReference>
<keyword evidence="2" id="KW-1185">Reference proteome</keyword>
<dbReference type="SMART" id="SM00855">
    <property type="entry name" value="PGAM"/>
    <property type="match status" value="1"/>
</dbReference>
<organism evidence="1 2">
    <name type="scientific">Jeotgalibacillus salarius</name>
    <dbReference type="NCBI Taxonomy" id="546023"/>
    <lineage>
        <taxon>Bacteria</taxon>
        <taxon>Bacillati</taxon>
        <taxon>Bacillota</taxon>
        <taxon>Bacilli</taxon>
        <taxon>Bacillales</taxon>
        <taxon>Caryophanaceae</taxon>
        <taxon>Jeotgalibacillus</taxon>
    </lineage>
</organism>
<dbReference type="PANTHER" id="PTHR48100:SF59">
    <property type="entry name" value="ADENOSYLCOBALAMIN_ALPHA-RIBAZOLE PHOSPHATASE"/>
    <property type="match status" value="1"/>
</dbReference>
<evidence type="ECO:0000313" key="2">
    <source>
        <dbReference type="Proteomes" id="UP000297776"/>
    </source>
</evidence>
<dbReference type="EMBL" id="SORX01000004">
    <property type="protein sequence ID" value="TFE01522.1"/>
    <property type="molecule type" value="Genomic_DNA"/>
</dbReference>
<comment type="caution">
    <text evidence="1">The sequence shown here is derived from an EMBL/GenBank/DDBJ whole genome shotgun (WGS) entry which is preliminary data.</text>
</comment>
<dbReference type="PANTHER" id="PTHR48100">
    <property type="entry name" value="BROAD-SPECIFICITY PHOSPHATASE YOR283W-RELATED"/>
    <property type="match status" value="1"/>
</dbReference>
<dbReference type="InterPro" id="IPR029033">
    <property type="entry name" value="His_PPase_superfam"/>
</dbReference>